<dbReference type="GeneID" id="7444180"/>
<feature type="transmembrane region" description="Helical" evidence="1">
    <location>
        <begin position="132"/>
        <end position="153"/>
    </location>
</feature>
<dbReference type="PaxDb" id="35128-Thaps10588"/>
<reference evidence="2 3" key="2">
    <citation type="journal article" date="2008" name="Nature">
        <title>The Phaeodactylum genome reveals the evolutionary history of diatom genomes.</title>
        <authorList>
            <person name="Bowler C."/>
            <person name="Allen A.E."/>
            <person name="Badger J.H."/>
            <person name="Grimwood J."/>
            <person name="Jabbari K."/>
            <person name="Kuo A."/>
            <person name="Maheswari U."/>
            <person name="Martens C."/>
            <person name="Maumus F."/>
            <person name="Otillar R.P."/>
            <person name="Rayko E."/>
            <person name="Salamov A."/>
            <person name="Vandepoele K."/>
            <person name="Beszteri B."/>
            <person name="Gruber A."/>
            <person name="Heijde M."/>
            <person name="Katinka M."/>
            <person name="Mock T."/>
            <person name="Valentin K."/>
            <person name="Verret F."/>
            <person name="Berges J.A."/>
            <person name="Brownlee C."/>
            <person name="Cadoret J.P."/>
            <person name="Chiovitti A."/>
            <person name="Choi C.J."/>
            <person name="Coesel S."/>
            <person name="De Martino A."/>
            <person name="Detter J.C."/>
            <person name="Durkin C."/>
            <person name="Falciatore A."/>
            <person name="Fournet J."/>
            <person name="Haruta M."/>
            <person name="Huysman M.J."/>
            <person name="Jenkins B.D."/>
            <person name="Jiroutova K."/>
            <person name="Jorgensen R.E."/>
            <person name="Joubert Y."/>
            <person name="Kaplan A."/>
            <person name="Kroger N."/>
            <person name="Kroth P.G."/>
            <person name="La Roche J."/>
            <person name="Lindquist E."/>
            <person name="Lommer M."/>
            <person name="Martin-Jezequel V."/>
            <person name="Lopez P.J."/>
            <person name="Lucas S."/>
            <person name="Mangogna M."/>
            <person name="McGinnis K."/>
            <person name="Medlin L.K."/>
            <person name="Montsant A."/>
            <person name="Oudot-Le Secq M.P."/>
            <person name="Napoli C."/>
            <person name="Obornik M."/>
            <person name="Parker M.S."/>
            <person name="Petit J.L."/>
            <person name="Porcel B.M."/>
            <person name="Poulsen N."/>
            <person name="Robison M."/>
            <person name="Rychlewski L."/>
            <person name="Rynearson T.A."/>
            <person name="Schmutz J."/>
            <person name="Shapiro H."/>
            <person name="Siaut M."/>
            <person name="Stanley M."/>
            <person name="Sussman M.R."/>
            <person name="Taylor A.R."/>
            <person name="Vardi A."/>
            <person name="von Dassow P."/>
            <person name="Vyverman W."/>
            <person name="Willis A."/>
            <person name="Wyrwicz L.S."/>
            <person name="Rokhsar D.S."/>
            <person name="Weissenbach J."/>
            <person name="Armbrust E.V."/>
            <person name="Green B.R."/>
            <person name="Van de Peer Y."/>
            <person name="Grigoriev I.V."/>
        </authorList>
    </citation>
    <scope>NUCLEOTIDE SEQUENCE [LARGE SCALE GENOMIC DNA]</scope>
    <source>
        <strain evidence="2 3">CCMP1335</strain>
    </source>
</reference>
<evidence type="ECO:0000256" key="1">
    <source>
        <dbReference type="SAM" id="Phobius"/>
    </source>
</evidence>
<protein>
    <submittedName>
        <fullName evidence="2">Uncharacterized protein</fullName>
    </submittedName>
</protein>
<name>B8CDY8_THAPS</name>
<keyword evidence="3" id="KW-1185">Reference proteome</keyword>
<accession>B8CDY8</accession>
<keyword evidence="1" id="KW-0812">Transmembrane</keyword>
<keyword evidence="1" id="KW-0472">Membrane</keyword>
<feature type="transmembrane region" description="Helical" evidence="1">
    <location>
        <begin position="15"/>
        <end position="34"/>
    </location>
</feature>
<dbReference type="eggNOG" id="ENOG502SRFD">
    <property type="taxonomic scope" value="Eukaryota"/>
</dbReference>
<proteinExistence type="predicted"/>
<dbReference type="EMBL" id="CM000651">
    <property type="protein sequence ID" value="EED88288.1"/>
    <property type="molecule type" value="Genomic_DNA"/>
</dbReference>
<evidence type="ECO:0000313" key="3">
    <source>
        <dbReference type="Proteomes" id="UP000001449"/>
    </source>
</evidence>
<dbReference type="InParanoid" id="B8CDY8"/>
<dbReference type="HOGENOM" id="CLU_629313_0_0_1"/>
<sequence>MISFPSLTASLRGEFAVVFFTAAAILSFPIYYLYRYRSSIKRHVKEIEKNISLVRIVRDKNKTNTPPNKIVCMELDESFVKKNESEWSLMSLGDYLAQLSPADPNGFNQLFLQKELEIILGEMLLKNFGMTYGAALLPLLGVGSVAGAIGGMANKISKYFAKCILSSGAEEEDAEMVHDPLALDMSLMELISFVNINQKMNSPDNSDLSHVTPLEYLRRGESGYGDMAYDLGGDEDFPNVFDVEREFAVYVHKMESRTPDDDPDDRSFPPPTEINGRLLPGLYLGKGDLKCTHTRREGIEHRLLCVLLNKLSYNYYLLSKQGDNNDKEELFKVVCNSTTCSSPEQLIQALVDCGHQVEVCPRVILTNFGMQLCVKEDDGSFSYIPTAVMLRTGIERTSDSKPTYFAAPHGGMDINISGPLIGSRGPRPCWIQFYGT</sequence>
<reference evidence="2 3" key="1">
    <citation type="journal article" date="2004" name="Science">
        <title>The genome of the diatom Thalassiosira pseudonana: ecology, evolution, and metabolism.</title>
        <authorList>
            <person name="Armbrust E.V."/>
            <person name="Berges J.A."/>
            <person name="Bowler C."/>
            <person name="Green B.R."/>
            <person name="Martinez D."/>
            <person name="Putnam N.H."/>
            <person name="Zhou S."/>
            <person name="Allen A.E."/>
            <person name="Apt K.E."/>
            <person name="Bechner M."/>
            <person name="Brzezinski M.A."/>
            <person name="Chaal B.K."/>
            <person name="Chiovitti A."/>
            <person name="Davis A.K."/>
            <person name="Demarest M.S."/>
            <person name="Detter J.C."/>
            <person name="Glavina T."/>
            <person name="Goodstein D."/>
            <person name="Hadi M.Z."/>
            <person name="Hellsten U."/>
            <person name="Hildebrand M."/>
            <person name="Jenkins B.D."/>
            <person name="Jurka J."/>
            <person name="Kapitonov V.V."/>
            <person name="Kroger N."/>
            <person name="Lau W.W."/>
            <person name="Lane T.W."/>
            <person name="Larimer F.W."/>
            <person name="Lippmeier J.C."/>
            <person name="Lucas S."/>
            <person name="Medina M."/>
            <person name="Montsant A."/>
            <person name="Obornik M."/>
            <person name="Parker M.S."/>
            <person name="Palenik B."/>
            <person name="Pazour G.J."/>
            <person name="Richardson P.M."/>
            <person name="Rynearson T.A."/>
            <person name="Saito M.A."/>
            <person name="Schwartz D.C."/>
            <person name="Thamatrakoln K."/>
            <person name="Valentin K."/>
            <person name="Vardi A."/>
            <person name="Wilkerson F.P."/>
            <person name="Rokhsar D.S."/>
        </authorList>
    </citation>
    <scope>NUCLEOTIDE SEQUENCE [LARGE SCALE GENOMIC DNA]</scope>
    <source>
        <strain evidence="2 3">CCMP1335</strain>
    </source>
</reference>
<dbReference type="AlphaFoldDB" id="B8CDY8"/>
<evidence type="ECO:0000313" key="2">
    <source>
        <dbReference type="EMBL" id="EED88288.1"/>
    </source>
</evidence>
<keyword evidence="1" id="KW-1133">Transmembrane helix</keyword>
<dbReference type="Proteomes" id="UP000001449">
    <property type="component" value="Chromosome 17"/>
</dbReference>
<gene>
    <name evidence="2" type="ORF">THAPSDRAFT_10588</name>
</gene>
<dbReference type="KEGG" id="tps:THAPSDRAFT_10588"/>
<organism evidence="2 3">
    <name type="scientific">Thalassiosira pseudonana</name>
    <name type="common">Marine diatom</name>
    <name type="synonym">Cyclotella nana</name>
    <dbReference type="NCBI Taxonomy" id="35128"/>
    <lineage>
        <taxon>Eukaryota</taxon>
        <taxon>Sar</taxon>
        <taxon>Stramenopiles</taxon>
        <taxon>Ochrophyta</taxon>
        <taxon>Bacillariophyta</taxon>
        <taxon>Coscinodiscophyceae</taxon>
        <taxon>Thalassiosirophycidae</taxon>
        <taxon>Thalassiosirales</taxon>
        <taxon>Thalassiosiraceae</taxon>
        <taxon>Thalassiosira</taxon>
    </lineage>
</organism>
<dbReference type="RefSeq" id="XP_002294454.1">
    <property type="nucleotide sequence ID" value="XM_002294418.1"/>
</dbReference>